<feature type="compositionally biased region" description="Basic and acidic residues" evidence="1">
    <location>
        <begin position="200"/>
        <end position="212"/>
    </location>
</feature>
<dbReference type="Proteomes" id="UP000078550">
    <property type="component" value="Unassembled WGS sequence"/>
</dbReference>
<keyword evidence="5" id="KW-1185">Reference proteome</keyword>
<evidence type="ECO:0000313" key="3">
    <source>
        <dbReference type="EMBL" id="SBT49464.1"/>
    </source>
</evidence>
<feature type="region of interest" description="Disordered" evidence="1">
    <location>
        <begin position="1"/>
        <end position="39"/>
    </location>
</feature>
<evidence type="ECO:0000313" key="2">
    <source>
        <dbReference type="EMBL" id="SBT49090.1"/>
    </source>
</evidence>
<dbReference type="EMBL" id="FLRD01000152">
    <property type="protein sequence ID" value="SBT49090.1"/>
    <property type="molecule type" value="Genomic_DNA"/>
</dbReference>
<dbReference type="Proteomes" id="UP000078555">
    <property type="component" value="Unassembled WGS sequence"/>
</dbReference>
<feature type="compositionally biased region" description="Basic and acidic residues" evidence="1">
    <location>
        <begin position="997"/>
        <end position="1007"/>
    </location>
</feature>
<feature type="compositionally biased region" description="Basic and acidic residues" evidence="1">
    <location>
        <begin position="7"/>
        <end position="18"/>
    </location>
</feature>
<proteinExistence type="predicted"/>
<feature type="region of interest" description="Disordered" evidence="1">
    <location>
        <begin position="980"/>
        <end position="1013"/>
    </location>
</feature>
<organism evidence="3 4">
    <name type="scientific">Plasmodium ovale wallikeri</name>
    <dbReference type="NCBI Taxonomy" id="864142"/>
    <lineage>
        <taxon>Eukaryota</taxon>
        <taxon>Sar</taxon>
        <taxon>Alveolata</taxon>
        <taxon>Apicomplexa</taxon>
        <taxon>Aconoidasida</taxon>
        <taxon>Haemosporida</taxon>
        <taxon>Plasmodiidae</taxon>
        <taxon>Plasmodium</taxon>
        <taxon>Plasmodium (Plasmodium)</taxon>
    </lineage>
</organism>
<evidence type="ECO:0000313" key="5">
    <source>
        <dbReference type="Proteomes" id="UP000078555"/>
    </source>
</evidence>
<dbReference type="EMBL" id="FLRE01000195">
    <property type="protein sequence ID" value="SBT49464.1"/>
    <property type="molecule type" value="Genomic_DNA"/>
</dbReference>
<accession>A0A1A8ZZ76</accession>
<feature type="region of interest" description="Disordered" evidence="1">
    <location>
        <begin position="632"/>
        <end position="657"/>
    </location>
</feature>
<feature type="region of interest" description="Disordered" evidence="1">
    <location>
        <begin position="1053"/>
        <end position="1101"/>
    </location>
</feature>
<protein>
    <submittedName>
        <fullName evidence="3">Uncharacterized protein</fullName>
    </submittedName>
</protein>
<feature type="compositionally biased region" description="Basic residues" evidence="1">
    <location>
        <begin position="19"/>
        <end position="28"/>
    </location>
</feature>
<feature type="region of interest" description="Disordered" evidence="1">
    <location>
        <begin position="198"/>
        <end position="218"/>
    </location>
</feature>
<feature type="compositionally biased region" description="Basic and acidic residues" evidence="1">
    <location>
        <begin position="1070"/>
        <end position="1101"/>
    </location>
</feature>
<gene>
    <name evidence="2" type="ORF">POVWA1_058830</name>
    <name evidence="3" type="ORF">POVWA2_058130</name>
</gene>
<feature type="compositionally biased region" description="Polar residues" evidence="1">
    <location>
        <begin position="638"/>
        <end position="647"/>
    </location>
</feature>
<evidence type="ECO:0000256" key="1">
    <source>
        <dbReference type="SAM" id="MobiDB-lite"/>
    </source>
</evidence>
<sequence length="1376" mass="158524">MKRGDRVKKETKTKERNKSRGKKGKKLEKVKCGNSSSSDESDIYFYNDVQRWKNNIKVPIWLKKPKDKESLVEFYKNIIRKLLRVKNKIRAYKIQEAYLIDCLQKCMRNFNLNSIISQNFLDYEIFKSLIQNHQISDFSKNVDNPEKGSKPSTNNNIVYENITQSASTCENNTNDKNDLPKKEDTCGVNRIPGSTVVSDLRIDNPQGREKSNNRINRRSSISEDINEEGAKDNIEWMNGNFNSWDNFLSNKMDSLDRNCLPPNCINSLVNSLKNELFKDGKKKKNNLMEKVFSKVIIPGAFFENNNFCPIFMRLLKLDIYNACCNNDIKIDSKLMNLFNVINNFDENNTPEKGSTGKQKREEREEQEERVESPRNEMANVESATSWYEEDARFFSGQSSLYKLAQYCIEKEVLINEEVTSFDTIYIYDEEKMDTCSTENVDQRWKNKNYKLWSNRNLKYTLDISKKKNCSLHFVESKNALLTNGAVDTAEDSSLQKNDKDNAQLGVNRNSDEDLMHRYNKNRSEMSKKYNSESDRTIINAGEVVNVNTIYEISSCDDQGEEIIEGEIHLNKGDNIPLEQHINKAEIITSSSLGSDYKTCTIEEEENGRQRHNFEHSIEDIFELGKNEHLQSDIKSGKNGDTSNGFKSSQKEGHHNSKLTEQVNLTSKLTYDNRLINESADVLSEEWHNEDMQNDKNIEGCNLDKDNSHLKRKESNELYLESGMSQNWNTCRKSQMRKRTLFARDLCNEDHVGDTDVWTSTLDEGNSKKKTKAANDNVKEDDIAVKGSTLMYCNKSENSDSTIERGKFNYVLAPAHTYDQSNSMDGSMDRVNGKGGNQSDELKIRKNRRNTNHSSLGNFTRYQKVRNSNSKNGNQKLFQTYEENDSSIFINKIETDEEKNCEGFICDEREDINCQHNAMPEMEENIPSEKEIANWVDETDGDMVNRINGNEVKEGSNKYGVIRDLGFCTKETEHPCVIILEDDESSQADADVRNQTSQKDEEGEKKNIYTENNFDPVMYKQGNDCKVTYPLRSDNSHEEKDTCGYQFDSLQIDGKEKGTLTPGNCTKLRKKREDKVSEQSEDLGKAKRKERDSERGKEREKKGKRELSILNIDINRANNTVLEGLMEFFGLKSKRLSRKILINELTKIQNYLTFEHGKLVRGDVKEGEEDKEEIVEDLVEGLTEETYSCPKLNSQTSSICEPNLTQKKDDGRRDCAYGRCEEGDHKNCDFRSGSITRRSGPLTEGLPKSPRAPKLAYTNMGAGACTNPVKDAGAHFQNDGNPFDILLNSDKDRLQDEYITRLQTKIKQMERKALFERIDEAIIVNEDIYKYIKEEKQVEYVTLKKYLTDCKLSVNREILQSYCRDKDVEILFKGKKI</sequence>
<evidence type="ECO:0000313" key="4">
    <source>
        <dbReference type="Proteomes" id="UP000078550"/>
    </source>
</evidence>
<reference evidence="3" key="2">
    <citation type="submission" date="2016-05" db="EMBL/GenBank/DDBJ databases">
        <authorList>
            <person name="Lavstsen T."/>
            <person name="Jespersen J.S."/>
        </authorList>
    </citation>
    <scope>NUCLEOTIDE SEQUENCE [LARGE SCALE GENOMIC DNA]</scope>
</reference>
<name>A0A1A8ZZ76_PLAOA</name>
<reference evidence="4 5" key="1">
    <citation type="submission" date="2016-05" db="EMBL/GenBank/DDBJ databases">
        <authorList>
            <person name="Naeem Raeece"/>
        </authorList>
    </citation>
    <scope>NUCLEOTIDE SEQUENCE [LARGE SCALE GENOMIC DNA]</scope>
</reference>
<feature type="region of interest" description="Disordered" evidence="1">
    <location>
        <begin position="348"/>
        <end position="377"/>
    </location>
</feature>